<evidence type="ECO:0000313" key="3">
    <source>
        <dbReference type="Proteomes" id="UP001331761"/>
    </source>
</evidence>
<dbReference type="Proteomes" id="UP001331761">
    <property type="component" value="Unassembled WGS sequence"/>
</dbReference>
<name>A0AAN8EX64_TRICO</name>
<reference evidence="2 3" key="1">
    <citation type="submission" date="2019-10" db="EMBL/GenBank/DDBJ databases">
        <title>Assembly and Annotation for the nematode Trichostrongylus colubriformis.</title>
        <authorList>
            <person name="Martin J."/>
        </authorList>
    </citation>
    <scope>NUCLEOTIDE SEQUENCE [LARGE SCALE GENOMIC DNA]</scope>
    <source>
        <strain evidence="2">G859</strain>
        <tissue evidence="2">Whole worm</tissue>
    </source>
</reference>
<evidence type="ECO:0000256" key="1">
    <source>
        <dbReference type="SAM" id="MobiDB-lite"/>
    </source>
</evidence>
<protein>
    <submittedName>
        <fullName evidence="2">Uncharacterized protein</fullName>
    </submittedName>
</protein>
<dbReference type="AlphaFoldDB" id="A0AAN8EX64"/>
<gene>
    <name evidence="2" type="ORF">GCK32_008254</name>
</gene>
<comment type="caution">
    <text evidence="2">The sequence shown here is derived from an EMBL/GenBank/DDBJ whole genome shotgun (WGS) entry which is preliminary data.</text>
</comment>
<keyword evidence="3" id="KW-1185">Reference proteome</keyword>
<evidence type="ECO:0000313" key="2">
    <source>
        <dbReference type="EMBL" id="KAK5965124.1"/>
    </source>
</evidence>
<sequence>MGQRSVYDPHDPWAFRNTWTGEIRNSYDDLEKSVIKAMRSFILKPNNFVANTDCCAHIFPPPATVRLSIADRSGPWCQFYDRLLSVCHTMSWEQRERSRARRRHKSQQIDFEERRDGPSSEPESEVSSPVKHHPRPIHRSYPESFYPRSVTLPPTIHQSERKIYTKNQGRVREPSVPRLKL</sequence>
<feature type="region of interest" description="Disordered" evidence="1">
    <location>
        <begin position="95"/>
        <end position="181"/>
    </location>
</feature>
<feature type="compositionally biased region" description="Low complexity" evidence="1">
    <location>
        <begin position="119"/>
        <end position="129"/>
    </location>
</feature>
<accession>A0AAN8EX64</accession>
<organism evidence="2 3">
    <name type="scientific">Trichostrongylus colubriformis</name>
    <name type="common">Black scour worm</name>
    <dbReference type="NCBI Taxonomy" id="6319"/>
    <lineage>
        <taxon>Eukaryota</taxon>
        <taxon>Metazoa</taxon>
        <taxon>Ecdysozoa</taxon>
        <taxon>Nematoda</taxon>
        <taxon>Chromadorea</taxon>
        <taxon>Rhabditida</taxon>
        <taxon>Rhabditina</taxon>
        <taxon>Rhabditomorpha</taxon>
        <taxon>Strongyloidea</taxon>
        <taxon>Trichostrongylidae</taxon>
        <taxon>Trichostrongylus</taxon>
    </lineage>
</organism>
<proteinExistence type="predicted"/>
<dbReference type="EMBL" id="WIXE01024976">
    <property type="protein sequence ID" value="KAK5965124.1"/>
    <property type="molecule type" value="Genomic_DNA"/>
</dbReference>